<dbReference type="GO" id="GO:0051536">
    <property type="term" value="F:iron-sulfur cluster binding"/>
    <property type="evidence" value="ECO:0007669"/>
    <property type="project" value="UniProtKB-KW"/>
</dbReference>
<dbReference type="SUPFAM" id="SSF53706">
    <property type="entry name" value="Formate dehydrogenase/DMSO reductase, domains 1-3"/>
    <property type="match status" value="1"/>
</dbReference>
<dbReference type="SUPFAM" id="SSF50692">
    <property type="entry name" value="ADC-like"/>
    <property type="match status" value="1"/>
</dbReference>
<keyword evidence="6" id="KW-0408">Iron</keyword>
<dbReference type="Gene3D" id="3.40.228.10">
    <property type="entry name" value="Dimethylsulfoxide Reductase, domain 2"/>
    <property type="match status" value="1"/>
</dbReference>
<reference evidence="9" key="1">
    <citation type="submission" date="2015-07" db="EMBL/GenBank/DDBJ databases">
        <title>Fjat-10053 dsm26.</title>
        <authorList>
            <person name="Liu B."/>
            <person name="Wang J."/>
            <person name="Zhu Y."/>
            <person name="Liu G."/>
            <person name="Chen Q."/>
            <person name="Chen Z."/>
            <person name="Lan J."/>
            <person name="Che J."/>
            <person name="Ge C."/>
            <person name="Shi H."/>
            <person name="Pan Z."/>
            <person name="Liu X."/>
        </authorList>
    </citation>
    <scope>NUCLEOTIDE SEQUENCE [LARGE SCALE GENOMIC DNA]</scope>
    <source>
        <strain evidence="9">DSM 26</strain>
    </source>
</reference>
<dbReference type="Proteomes" id="UP000036780">
    <property type="component" value="Unassembled WGS sequence"/>
</dbReference>
<dbReference type="PROSITE" id="PS51318">
    <property type="entry name" value="TAT"/>
    <property type="match status" value="1"/>
</dbReference>
<evidence type="ECO:0000256" key="7">
    <source>
        <dbReference type="ARBA" id="ARBA00023014"/>
    </source>
</evidence>
<dbReference type="PANTHER" id="PTHR43742">
    <property type="entry name" value="TRIMETHYLAMINE-N-OXIDE REDUCTASE"/>
    <property type="match status" value="1"/>
</dbReference>
<evidence type="ECO:0000256" key="5">
    <source>
        <dbReference type="ARBA" id="ARBA00023002"/>
    </source>
</evidence>
<dbReference type="InterPro" id="IPR006963">
    <property type="entry name" value="Mopterin_OxRdtase_4Fe-4S_dom"/>
</dbReference>
<dbReference type="InterPro" id="IPR009010">
    <property type="entry name" value="Asp_de-COase-like_dom_sf"/>
</dbReference>
<dbReference type="PROSITE" id="PS51669">
    <property type="entry name" value="4FE4S_MOW_BIS_MGD"/>
    <property type="match status" value="1"/>
</dbReference>
<dbReference type="InterPro" id="IPR006311">
    <property type="entry name" value="TAT_signal"/>
</dbReference>
<protein>
    <submittedName>
        <fullName evidence="8">DMSO reductase</fullName>
    </submittedName>
</protein>
<dbReference type="InterPro" id="IPR006656">
    <property type="entry name" value="Mopterin_OxRdtase"/>
</dbReference>
<keyword evidence="3" id="KW-0479">Metal-binding</keyword>
<dbReference type="GO" id="GO:0030151">
    <property type="term" value="F:molybdenum ion binding"/>
    <property type="evidence" value="ECO:0007669"/>
    <property type="project" value="TreeGrafter"/>
</dbReference>
<evidence type="ECO:0000313" key="9">
    <source>
        <dbReference type="Proteomes" id="UP000036780"/>
    </source>
</evidence>
<comment type="cofactor">
    <cofactor evidence="1">
        <name>Mo-bis(molybdopterin guanine dinucleotide)</name>
        <dbReference type="ChEBI" id="CHEBI:60539"/>
    </cofactor>
</comment>
<dbReference type="GO" id="GO:0043546">
    <property type="term" value="F:molybdopterin cofactor binding"/>
    <property type="evidence" value="ECO:0007669"/>
    <property type="project" value="InterPro"/>
</dbReference>
<dbReference type="InterPro" id="IPR050612">
    <property type="entry name" value="Prok_Mopterin_Oxidored"/>
</dbReference>
<dbReference type="PATRIC" id="fig|1473.5.peg.408"/>
<organism evidence="8 9">
    <name type="scientific">Virgibacillus pantothenticus</name>
    <dbReference type="NCBI Taxonomy" id="1473"/>
    <lineage>
        <taxon>Bacteria</taxon>
        <taxon>Bacillati</taxon>
        <taxon>Bacillota</taxon>
        <taxon>Bacilli</taxon>
        <taxon>Bacillales</taxon>
        <taxon>Bacillaceae</taxon>
        <taxon>Virgibacillus</taxon>
    </lineage>
</organism>
<dbReference type="Pfam" id="PF00384">
    <property type="entry name" value="Molybdopterin"/>
    <property type="match status" value="1"/>
</dbReference>
<dbReference type="GO" id="GO:0009061">
    <property type="term" value="P:anaerobic respiration"/>
    <property type="evidence" value="ECO:0007669"/>
    <property type="project" value="TreeGrafter"/>
</dbReference>
<dbReference type="Gene3D" id="3.40.50.12440">
    <property type="match status" value="1"/>
</dbReference>
<keyword evidence="7" id="KW-0411">Iron-sulfur</keyword>
<evidence type="ECO:0000256" key="4">
    <source>
        <dbReference type="ARBA" id="ARBA00022729"/>
    </source>
</evidence>
<dbReference type="GO" id="GO:0016491">
    <property type="term" value="F:oxidoreductase activity"/>
    <property type="evidence" value="ECO:0007669"/>
    <property type="project" value="UniProtKB-KW"/>
</dbReference>
<dbReference type="Gene3D" id="2.40.40.20">
    <property type="match status" value="1"/>
</dbReference>
<name>A0A0L0QJV8_VIRPA</name>
<dbReference type="GO" id="GO:0030288">
    <property type="term" value="C:outer membrane-bounded periplasmic space"/>
    <property type="evidence" value="ECO:0007669"/>
    <property type="project" value="TreeGrafter"/>
</dbReference>
<evidence type="ECO:0000256" key="6">
    <source>
        <dbReference type="ARBA" id="ARBA00023004"/>
    </source>
</evidence>
<evidence type="ECO:0000256" key="1">
    <source>
        <dbReference type="ARBA" id="ARBA00001942"/>
    </source>
</evidence>
<dbReference type="OrthoDB" id="9803192at2"/>
<dbReference type="EMBL" id="LGTO01000007">
    <property type="protein sequence ID" value="KNE18841.1"/>
    <property type="molecule type" value="Genomic_DNA"/>
</dbReference>
<sequence length="861" mass="96729">MFDLMSKLKNYKMSRRAFVGWSAAVTAAAAIPVSRGLKTKTELNKVFAASEGNEVWKSAACWHNCGGRCVNKVLVKDSIVIRQKTDDTHEDSPDYPQQRGCLRGRSQRQQVFGADRLKYPMKRKNWKPGGGKKELRGKDQWVRISWDEALDIVASEIKRIAKVHGNNALWATGSGEITKVLSENGGCTTDYGTTSWGAWFWASTMMGVAEGWDELGINDRIDLRNSQLIVLWGVNPAWSSPGSPTYNYLQAKKAGAQFISIDPKYTDSAQVFGADWIPIRPGTDDALAFGMMYTLLDEDDPKSNPLIDWDFLNRCTVGFDKEHMPKGANPKDNFKDYLLGTYDNQPKTPEWAANICGVEPEKIRELARKIGSTERVALLTGWAPARINNGEGWVQAFSTLGFMTGHMGRSGRMTGVSCHRSSGNGGHWLVNKGINGYPQPENPVTDSINHNEIFSAILEGKFHQKGEGERKANIQLIYHQFNATLQTRSTILQGIKAHRKVEFVVTHAYTLTTNAKYADVVLPVTTEWEREGGLLVGNREILIAHTNIVEPMYEAKSDVWIAKELMKKLGKDPKKLYPFSEKQAFFNELASSTVMKDNGKDYEPLVEITARDMKEWGVKGKPQKGRISLREFLEKGVYQVKRKPGDNFGYIAYQDFVEKPDKHPLETPSGKFEIYCNTIAEESKGGWTEVSPIPKYVPKTRGYEATFVDWKKKKKGKYSFQVFNPHYLRRSHSTFDNVPWLREAMPNPVFISKKDAKELGIKDGDTVLLSNEYGKTLRPAKTTETLIPGTVALPHGAWVEMDEKEEVDKAGADNMLTAPIATGLGTSGWNTVICHVEKYKGDPLIEDAKWEQRIIFPNEEV</sequence>
<dbReference type="RefSeq" id="WP_050351332.1">
    <property type="nucleotide sequence ID" value="NZ_BOSN01000002.1"/>
</dbReference>
<evidence type="ECO:0000256" key="3">
    <source>
        <dbReference type="ARBA" id="ARBA00022723"/>
    </source>
</evidence>
<evidence type="ECO:0000313" key="8">
    <source>
        <dbReference type="EMBL" id="KNE18841.1"/>
    </source>
</evidence>
<dbReference type="PANTHER" id="PTHR43742:SF3">
    <property type="entry name" value="DIMETHYL SULFOXIDE REDUCTASE DMSA"/>
    <property type="match status" value="1"/>
</dbReference>
<proteinExistence type="inferred from homology"/>
<dbReference type="GO" id="GO:0009055">
    <property type="term" value="F:electron transfer activity"/>
    <property type="evidence" value="ECO:0007669"/>
    <property type="project" value="TreeGrafter"/>
</dbReference>
<comment type="caution">
    <text evidence="8">The sequence shown here is derived from an EMBL/GenBank/DDBJ whole genome shotgun (WGS) entry which is preliminary data.</text>
</comment>
<evidence type="ECO:0000256" key="2">
    <source>
        <dbReference type="ARBA" id="ARBA00010312"/>
    </source>
</evidence>
<keyword evidence="9" id="KW-1185">Reference proteome</keyword>
<accession>A0A0L0QJV8</accession>
<keyword evidence="4" id="KW-0732">Signal</keyword>
<comment type="similarity">
    <text evidence="2">Belongs to the prokaryotic molybdopterin-containing oxidoreductase family.</text>
</comment>
<keyword evidence="5" id="KW-0560">Oxidoreductase</keyword>
<dbReference type="Pfam" id="PF01568">
    <property type="entry name" value="Molydop_binding"/>
    <property type="match status" value="1"/>
</dbReference>
<dbReference type="AlphaFoldDB" id="A0A0L0QJV8"/>
<dbReference type="Gene3D" id="3.40.50.740">
    <property type="match status" value="1"/>
</dbReference>
<dbReference type="Gene3D" id="2.20.25.90">
    <property type="entry name" value="ADC-like domains"/>
    <property type="match status" value="1"/>
</dbReference>
<gene>
    <name evidence="8" type="ORF">AFK71_09620</name>
</gene>
<dbReference type="GeneID" id="66871814"/>
<dbReference type="InterPro" id="IPR006657">
    <property type="entry name" value="MoPterin_dinucl-bd_dom"/>
</dbReference>